<feature type="region of interest" description="Disordered" evidence="6">
    <location>
        <begin position="1"/>
        <end position="20"/>
    </location>
</feature>
<proteinExistence type="predicted"/>
<dbReference type="Proteomes" id="UP001165085">
    <property type="component" value="Unassembled WGS sequence"/>
</dbReference>
<keyword evidence="5" id="KW-0408">Iron</keyword>
<evidence type="ECO:0000256" key="2">
    <source>
        <dbReference type="ARBA" id="ARBA00022723"/>
    </source>
</evidence>
<evidence type="ECO:0000313" key="8">
    <source>
        <dbReference type="EMBL" id="GMH58463.1"/>
    </source>
</evidence>
<dbReference type="AlphaFoldDB" id="A0A9W6ZWN4"/>
<dbReference type="OrthoDB" id="69177at2759"/>
<name>A0A9W6ZWN4_9STRA</name>
<organism evidence="8 9">
    <name type="scientific">Triparma strigata</name>
    <dbReference type="NCBI Taxonomy" id="1606541"/>
    <lineage>
        <taxon>Eukaryota</taxon>
        <taxon>Sar</taxon>
        <taxon>Stramenopiles</taxon>
        <taxon>Ochrophyta</taxon>
        <taxon>Bolidophyceae</taxon>
        <taxon>Parmales</taxon>
        <taxon>Triparmaceae</taxon>
        <taxon>Triparma</taxon>
    </lineage>
</organism>
<dbReference type="GO" id="GO:0005506">
    <property type="term" value="F:iron ion binding"/>
    <property type="evidence" value="ECO:0007669"/>
    <property type="project" value="InterPro"/>
</dbReference>
<comment type="cofactor">
    <cofactor evidence="1">
        <name>L-ascorbate</name>
        <dbReference type="ChEBI" id="CHEBI:38290"/>
    </cofactor>
</comment>
<dbReference type="EMBL" id="BRXY01000053">
    <property type="protein sequence ID" value="GMH58463.1"/>
    <property type="molecule type" value="Genomic_DNA"/>
</dbReference>
<keyword evidence="2" id="KW-0479">Metal-binding</keyword>
<comment type="caution">
    <text evidence="8">The sequence shown here is derived from an EMBL/GenBank/DDBJ whole genome shotgun (WGS) entry which is preliminary data.</text>
</comment>
<dbReference type="Gene3D" id="2.60.120.620">
    <property type="entry name" value="q2cbj1_9rhob like domain"/>
    <property type="match status" value="1"/>
</dbReference>
<dbReference type="GO" id="GO:0031418">
    <property type="term" value="F:L-ascorbic acid binding"/>
    <property type="evidence" value="ECO:0007669"/>
    <property type="project" value="InterPro"/>
</dbReference>
<dbReference type="PANTHER" id="PTHR10869">
    <property type="entry name" value="PROLYL 4-HYDROXYLASE ALPHA SUBUNIT"/>
    <property type="match status" value="1"/>
</dbReference>
<evidence type="ECO:0000256" key="1">
    <source>
        <dbReference type="ARBA" id="ARBA00001961"/>
    </source>
</evidence>
<dbReference type="PROSITE" id="PS51471">
    <property type="entry name" value="FE2OG_OXY"/>
    <property type="match status" value="1"/>
</dbReference>
<dbReference type="InterPro" id="IPR045054">
    <property type="entry name" value="P4HA-like"/>
</dbReference>
<feature type="domain" description="Fe2OG dioxygenase" evidence="7">
    <location>
        <begin position="126"/>
        <end position="232"/>
    </location>
</feature>
<keyword evidence="4" id="KW-0560">Oxidoreductase</keyword>
<dbReference type="GO" id="GO:0005783">
    <property type="term" value="C:endoplasmic reticulum"/>
    <property type="evidence" value="ECO:0007669"/>
    <property type="project" value="TreeGrafter"/>
</dbReference>
<gene>
    <name evidence="8" type="ORF">TrST_g1018</name>
</gene>
<dbReference type="InterPro" id="IPR044862">
    <property type="entry name" value="Pro_4_hyd_alph_FE2OG_OXY"/>
</dbReference>
<evidence type="ECO:0000256" key="3">
    <source>
        <dbReference type="ARBA" id="ARBA00022964"/>
    </source>
</evidence>
<evidence type="ECO:0000313" key="9">
    <source>
        <dbReference type="Proteomes" id="UP001165085"/>
    </source>
</evidence>
<protein>
    <recommendedName>
        <fullName evidence="7">Fe2OG dioxygenase domain-containing protein</fullName>
    </recommendedName>
</protein>
<dbReference type="PANTHER" id="PTHR10869:SF236">
    <property type="entry name" value="PROLYL 4-HYDROXYLASE ALPHA SUBUNIT DOMAIN-CONTAINING PROTEIN"/>
    <property type="match status" value="1"/>
</dbReference>
<dbReference type="InterPro" id="IPR006620">
    <property type="entry name" value="Pro_4_hyd_alph"/>
</dbReference>
<evidence type="ECO:0000256" key="4">
    <source>
        <dbReference type="ARBA" id="ARBA00023002"/>
    </source>
</evidence>
<dbReference type="SMART" id="SM00702">
    <property type="entry name" value="P4Hc"/>
    <property type="match status" value="1"/>
</dbReference>
<accession>A0A9W6ZWN4</accession>
<dbReference type="GO" id="GO:0004656">
    <property type="term" value="F:procollagen-proline 4-dioxygenase activity"/>
    <property type="evidence" value="ECO:0007669"/>
    <property type="project" value="TreeGrafter"/>
</dbReference>
<evidence type="ECO:0000259" key="7">
    <source>
        <dbReference type="PROSITE" id="PS51471"/>
    </source>
</evidence>
<dbReference type="Pfam" id="PF13640">
    <property type="entry name" value="2OG-FeII_Oxy_3"/>
    <property type="match status" value="1"/>
</dbReference>
<evidence type="ECO:0000256" key="6">
    <source>
        <dbReference type="SAM" id="MobiDB-lite"/>
    </source>
</evidence>
<dbReference type="InterPro" id="IPR005123">
    <property type="entry name" value="Oxoglu/Fe-dep_dioxygenase_dom"/>
</dbReference>
<keyword evidence="9" id="KW-1185">Reference proteome</keyword>
<sequence length="232" mass="25900">MAKKKRTSAPQTSNSPAIDERVKSCLDSQATLPPTPVTSLLTTSHVVTIAKFFTRQECAQLAQVIDSAPELSTTKQKRTAEYTYRHNDRLQFESPSIASLICSRLKRHPSVSDLLEFMKTTSTDIDVNPNIRLYRYLPSMQFGPHYDESTQTSNGKTTRWTVLIYLNSLERGGETNFFLNGDATNTSAQNLLSVPPVEGTILLHLHGDDCLLHEGAEVTAGVKYLFRTDLCF</sequence>
<keyword evidence="3" id="KW-0223">Dioxygenase</keyword>
<evidence type="ECO:0000256" key="5">
    <source>
        <dbReference type="ARBA" id="ARBA00023004"/>
    </source>
</evidence>
<reference evidence="9" key="1">
    <citation type="journal article" date="2023" name="Commun. Biol.">
        <title>Genome analysis of Parmales, the sister group of diatoms, reveals the evolutionary specialization of diatoms from phago-mixotrophs to photoautotrophs.</title>
        <authorList>
            <person name="Ban H."/>
            <person name="Sato S."/>
            <person name="Yoshikawa S."/>
            <person name="Yamada K."/>
            <person name="Nakamura Y."/>
            <person name="Ichinomiya M."/>
            <person name="Sato N."/>
            <person name="Blanc-Mathieu R."/>
            <person name="Endo H."/>
            <person name="Kuwata A."/>
            <person name="Ogata H."/>
        </authorList>
    </citation>
    <scope>NUCLEOTIDE SEQUENCE [LARGE SCALE GENOMIC DNA]</scope>
    <source>
        <strain evidence="9">NIES 3701</strain>
    </source>
</reference>